<evidence type="ECO:0000256" key="1">
    <source>
        <dbReference type="SAM" id="MobiDB-lite"/>
    </source>
</evidence>
<organism evidence="3 4">
    <name type="scientific">Emericellopsis cladophorae</name>
    <dbReference type="NCBI Taxonomy" id="2686198"/>
    <lineage>
        <taxon>Eukaryota</taxon>
        <taxon>Fungi</taxon>
        <taxon>Dikarya</taxon>
        <taxon>Ascomycota</taxon>
        <taxon>Pezizomycotina</taxon>
        <taxon>Sordariomycetes</taxon>
        <taxon>Hypocreomycetidae</taxon>
        <taxon>Hypocreales</taxon>
        <taxon>Bionectriaceae</taxon>
        <taxon>Emericellopsis</taxon>
    </lineage>
</organism>
<proteinExistence type="predicted"/>
<dbReference type="GeneID" id="75830029"/>
<dbReference type="EMBL" id="JAGIXG020000103">
    <property type="protein sequence ID" value="KAI6777798.1"/>
    <property type="molecule type" value="Genomic_DNA"/>
</dbReference>
<sequence length="390" mass="43118">MFRSTRPLIRQLRPTPFARPTSVSPSLALGWANQKPLVAQSTRLASNNGKRNQQDQPPPKPEIDYDAERKVAQQKLEPDPESVSVDSTTRAKFDNLPEGGGSANPSVNDGLRHDLGIVKDAFRLSKIPKESHILGLAGTVPYFATSLSTIYLGWNLSQTVPSGSSFKDSIMINPETAQWLLNNIEPVQLGYGAVIISFLGAIHWGLEYAEKGPSYPRTGFRYAMGVIAPVVAWPTLLMPIEYGLTAQFGAFVGLYFADLRASTRGWAPRWYGQYRFLLTAMVGLAIFVSLVGRSQIEKYGRLGGEHLRESITRTGIADTTTNWEKVELEEKKKIKAEEERKTKEEAKKQKNADGNSEKADKAQDNDAAAEKNDNEKSDANKGEDKSSEDK</sequence>
<keyword evidence="2" id="KW-0472">Membrane</keyword>
<protein>
    <recommendedName>
        <fullName evidence="5">Mitochondrial inner membrane protein 1</fullName>
    </recommendedName>
</protein>
<dbReference type="OrthoDB" id="194289at2759"/>
<dbReference type="InterPro" id="IPR021836">
    <property type="entry name" value="DUF3429"/>
</dbReference>
<dbReference type="Proteomes" id="UP001055219">
    <property type="component" value="Unassembled WGS sequence"/>
</dbReference>
<feature type="transmembrane region" description="Helical" evidence="2">
    <location>
        <begin position="189"/>
        <end position="206"/>
    </location>
</feature>
<keyword evidence="2" id="KW-1133">Transmembrane helix</keyword>
<name>A0A9P9XUH0_9HYPO</name>
<feature type="transmembrane region" description="Helical" evidence="2">
    <location>
        <begin position="274"/>
        <end position="292"/>
    </location>
</feature>
<feature type="region of interest" description="Disordered" evidence="1">
    <location>
        <begin position="330"/>
        <end position="390"/>
    </location>
</feature>
<evidence type="ECO:0000256" key="2">
    <source>
        <dbReference type="SAM" id="Phobius"/>
    </source>
</evidence>
<reference evidence="3" key="2">
    <citation type="submission" date="2022-07" db="EMBL/GenBank/DDBJ databases">
        <authorList>
            <person name="Goncalves M.F.M."/>
            <person name="Hilario S."/>
            <person name="Van De Peer Y."/>
            <person name="Esteves A.C."/>
            <person name="Alves A."/>
        </authorList>
    </citation>
    <scope>NUCLEOTIDE SEQUENCE</scope>
    <source>
        <strain evidence="3">MUM 19.33</strain>
    </source>
</reference>
<gene>
    <name evidence="3" type="ORF">J7T54_003529</name>
</gene>
<evidence type="ECO:0000313" key="3">
    <source>
        <dbReference type="EMBL" id="KAI6777798.1"/>
    </source>
</evidence>
<comment type="caution">
    <text evidence="3">The sequence shown here is derived from an EMBL/GenBank/DDBJ whole genome shotgun (WGS) entry which is preliminary data.</text>
</comment>
<evidence type="ECO:0008006" key="5">
    <source>
        <dbReference type="Google" id="ProtNLM"/>
    </source>
</evidence>
<accession>A0A9P9XUH0</accession>
<dbReference type="PANTHER" id="PTHR15887">
    <property type="entry name" value="TRANSMEMBRANE PROTEIN 69"/>
    <property type="match status" value="1"/>
</dbReference>
<dbReference type="PANTHER" id="PTHR15887:SF1">
    <property type="entry name" value="TRANSMEMBRANE PROTEIN 69"/>
    <property type="match status" value="1"/>
</dbReference>
<feature type="region of interest" description="Disordered" evidence="1">
    <location>
        <begin position="1"/>
        <end position="24"/>
    </location>
</feature>
<reference evidence="3" key="1">
    <citation type="journal article" date="2021" name="J Fungi (Basel)">
        <title>Genomic and Metabolomic Analyses of the Marine Fungus Emericellopsis cladophorae: Insights into Saltwater Adaptability Mechanisms and Its Biosynthetic Potential.</title>
        <authorList>
            <person name="Goncalves M.F.M."/>
            <person name="Hilario S."/>
            <person name="Van de Peer Y."/>
            <person name="Esteves A.C."/>
            <person name="Alves A."/>
        </authorList>
    </citation>
    <scope>NUCLEOTIDE SEQUENCE</scope>
    <source>
        <strain evidence="3">MUM 19.33</strain>
    </source>
</reference>
<evidence type="ECO:0000313" key="4">
    <source>
        <dbReference type="Proteomes" id="UP001055219"/>
    </source>
</evidence>
<feature type="compositionally biased region" description="Basic and acidic residues" evidence="1">
    <location>
        <begin position="61"/>
        <end position="71"/>
    </location>
</feature>
<keyword evidence="2" id="KW-0812">Transmembrane</keyword>
<keyword evidence="4" id="KW-1185">Reference proteome</keyword>
<feature type="transmembrane region" description="Helical" evidence="2">
    <location>
        <begin position="218"/>
        <end position="236"/>
    </location>
</feature>
<dbReference type="RefSeq" id="XP_051358654.1">
    <property type="nucleotide sequence ID" value="XM_051510444.1"/>
</dbReference>
<feature type="region of interest" description="Disordered" evidence="1">
    <location>
        <begin position="39"/>
        <end position="108"/>
    </location>
</feature>
<feature type="transmembrane region" description="Helical" evidence="2">
    <location>
        <begin position="133"/>
        <end position="154"/>
    </location>
</feature>
<dbReference type="Pfam" id="PF11911">
    <property type="entry name" value="DUF3429"/>
    <property type="match status" value="1"/>
</dbReference>
<dbReference type="AlphaFoldDB" id="A0A9P9XUH0"/>
<feature type="compositionally biased region" description="Polar residues" evidence="1">
    <location>
        <begin position="39"/>
        <end position="55"/>
    </location>
</feature>